<dbReference type="Gene3D" id="2.60.40.640">
    <property type="match status" value="2"/>
</dbReference>
<dbReference type="PANTHER" id="PTHR11188:SF17">
    <property type="entry name" value="FI21816P1"/>
    <property type="match status" value="1"/>
</dbReference>
<keyword evidence="6" id="KW-1185">Reference proteome</keyword>
<feature type="region of interest" description="Disordered" evidence="3">
    <location>
        <begin position="334"/>
        <end position="371"/>
    </location>
</feature>
<dbReference type="InterPro" id="IPR011021">
    <property type="entry name" value="Arrestin-like_N"/>
</dbReference>
<accession>A0ABQ7R1T4</accession>
<evidence type="ECO:0000259" key="4">
    <source>
        <dbReference type="SMART" id="SM01017"/>
    </source>
</evidence>
<evidence type="ECO:0000313" key="5">
    <source>
        <dbReference type="EMBL" id="KAG7311260.1"/>
    </source>
</evidence>
<gene>
    <name evidence="5" type="ORF">JYU34_002291</name>
</gene>
<reference evidence="5 6" key="1">
    <citation type="submission" date="2021-06" db="EMBL/GenBank/DDBJ databases">
        <title>A haploid diamondback moth (Plutella xylostella L.) genome assembly resolves 31 chromosomes and identifies a diamide resistance mutation.</title>
        <authorList>
            <person name="Ward C.M."/>
            <person name="Perry K.D."/>
            <person name="Baker G."/>
            <person name="Powis K."/>
            <person name="Heckel D.G."/>
            <person name="Baxter S.W."/>
        </authorList>
    </citation>
    <scope>NUCLEOTIDE SEQUENCE [LARGE SCALE GENOMIC DNA]</scope>
    <source>
        <strain evidence="5 6">LV</strain>
        <tissue evidence="5">Single pupa</tissue>
    </source>
</reference>
<sequence>MGIMCQVFLNPNPDGFYRPGDRVLGIVKYALDEETTLQDIELTFHGKGTCSWSETSGTGSSQTTTTYHGSEVIFKYNRSILPGGKQNHGEGSTVTLPVGAYEHPFEFRIREGVPPSHKDNIGKITYEVRVKFKRPGMFEFNREIYVEITVKSKASFLPPQEQEPINYAMEKTLLLSKKNRINVEAEIQRSCLLAGQNAELKLVVKNYSKVTVPCVQAELIEKRIYTSNCGHSESYIKYIGECKAQTDSVAAQSGGRFTLTVPTAADMFTIHSSSVISKQYFVKVTLKLPLPYINASMEVPLDIANTEWPRVNERRNQPNTSTWVPPEIGGEWSGASGVVLPSAPPAPASDPFTDAPPSYEEVMSGNIVKKK</sequence>
<evidence type="ECO:0000256" key="2">
    <source>
        <dbReference type="ARBA" id="ARBA00022606"/>
    </source>
</evidence>
<dbReference type="InterPro" id="IPR050357">
    <property type="entry name" value="Arrestin_domain-protein"/>
</dbReference>
<dbReference type="InterPro" id="IPR014752">
    <property type="entry name" value="Arrestin-like_C"/>
</dbReference>
<dbReference type="SMART" id="SM01017">
    <property type="entry name" value="Arrestin_C"/>
    <property type="match status" value="1"/>
</dbReference>
<dbReference type="Proteomes" id="UP000823941">
    <property type="component" value="Chromosome 4"/>
</dbReference>
<name>A0ABQ7R1T4_PLUXY</name>
<dbReference type="InterPro" id="IPR011022">
    <property type="entry name" value="Arrestin_C-like"/>
</dbReference>
<dbReference type="InterPro" id="IPR014756">
    <property type="entry name" value="Ig_E-set"/>
</dbReference>
<feature type="domain" description="Arrestin C-terminal-like" evidence="4">
    <location>
        <begin position="177"/>
        <end position="309"/>
    </location>
</feature>
<evidence type="ECO:0000313" key="6">
    <source>
        <dbReference type="Proteomes" id="UP000823941"/>
    </source>
</evidence>
<dbReference type="Pfam" id="PF00339">
    <property type="entry name" value="Arrestin_N"/>
    <property type="match status" value="1"/>
</dbReference>
<organism evidence="5 6">
    <name type="scientific">Plutella xylostella</name>
    <name type="common">Diamondback moth</name>
    <name type="synonym">Plutella maculipennis</name>
    <dbReference type="NCBI Taxonomy" id="51655"/>
    <lineage>
        <taxon>Eukaryota</taxon>
        <taxon>Metazoa</taxon>
        <taxon>Ecdysozoa</taxon>
        <taxon>Arthropoda</taxon>
        <taxon>Hexapoda</taxon>
        <taxon>Insecta</taxon>
        <taxon>Pterygota</taxon>
        <taxon>Neoptera</taxon>
        <taxon>Endopterygota</taxon>
        <taxon>Lepidoptera</taxon>
        <taxon>Glossata</taxon>
        <taxon>Ditrysia</taxon>
        <taxon>Yponomeutoidea</taxon>
        <taxon>Plutellidae</taxon>
        <taxon>Plutella</taxon>
    </lineage>
</organism>
<evidence type="ECO:0000256" key="3">
    <source>
        <dbReference type="SAM" id="MobiDB-lite"/>
    </source>
</evidence>
<comment type="similarity">
    <text evidence="1">Belongs to the arrestin family.</text>
</comment>
<keyword evidence="2" id="KW-0716">Sensory transduction</keyword>
<feature type="compositionally biased region" description="Low complexity" evidence="3">
    <location>
        <begin position="349"/>
        <end position="358"/>
    </location>
</feature>
<dbReference type="PANTHER" id="PTHR11188">
    <property type="entry name" value="ARRESTIN DOMAIN CONTAINING PROTEIN"/>
    <property type="match status" value="1"/>
</dbReference>
<comment type="caution">
    <text evidence="5">The sequence shown here is derived from an EMBL/GenBank/DDBJ whole genome shotgun (WGS) entry which is preliminary data.</text>
</comment>
<protein>
    <recommendedName>
        <fullName evidence="4">Arrestin C-terminal-like domain-containing protein</fullName>
    </recommendedName>
</protein>
<proteinExistence type="inferred from homology"/>
<evidence type="ECO:0000256" key="1">
    <source>
        <dbReference type="ARBA" id="ARBA00005298"/>
    </source>
</evidence>
<dbReference type="EMBL" id="JAHIBW010000004">
    <property type="protein sequence ID" value="KAG7311260.1"/>
    <property type="molecule type" value="Genomic_DNA"/>
</dbReference>
<dbReference type="Pfam" id="PF02752">
    <property type="entry name" value="Arrestin_C"/>
    <property type="match status" value="1"/>
</dbReference>
<dbReference type="SUPFAM" id="SSF81296">
    <property type="entry name" value="E set domains"/>
    <property type="match status" value="2"/>
</dbReference>